<proteinExistence type="predicted"/>
<dbReference type="AlphaFoldDB" id="A0A6A4GH34"/>
<gene>
    <name evidence="2" type="ORF">BT96DRAFT_1007796</name>
</gene>
<accession>A0A6A4GH34</accession>
<dbReference type="Proteomes" id="UP000799118">
    <property type="component" value="Unassembled WGS sequence"/>
</dbReference>
<evidence type="ECO:0000313" key="2">
    <source>
        <dbReference type="EMBL" id="KAE9384697.1"/>
    </source>
</evidence>
<evidence type="ECO:0000313" key="3">
    <source>
        <dbReference type="Proteomes" id="UP000799118"/>
    </source>
</evidence>
<sequence>MNHANALVLTEKTCHIACINCIYNNPPVELTTRNCIIAGCATPCALCCARSGKSLMFEPSSVPTLFPSKHLSLTATLKKKKRSVLDMKKKEHVQPFTESQGPALYDLILSQLLIIQGKRYRLRVKAQKQQQANAKRKEREENDDDEWEEEEISDSELLPSPTAPKQPALEPLNTANTLMRPKPKLRAKPAPQPSSKQVLDSYRPECPNFRWTNDENEGDEADGRRRSSCLRR</sequence>
<evidence type="ECO:0000256" key="1">
    <source>
        <dbReference type="SAM" id="MobiDB-lite"/>
    </source>
</evidence>
<dbReference type="EMBL" id="ML770094">
    <property type="protein sequence ID" value="KAE9384697.1"/>
    <property type="molecule type" value="Genomic_DNA"/>
</dbReference>
<reference evidence="2" key="1">
    <citation type="journal article" date="2019" name="Environ. Microbiol.">
        <title>Fungal ecological strategies reflected in gene transcription - a case study of two litter decomposers.</title>
        <authorList>
            <person name="Barbi F."/>
            <person name="Kohler A."/>
            <person name="Barry K."/>
            <person name="Baskaran P."/>
            <person name="Daum C."/>
            <person name="Fauchery L."/>
            <person name="Ihrmark K."/>
            <person name="Kuo A."/>
            <person name="LaButti K."/>
            <person name="Lipzen A."/>
            <person name="Morin E."/>
            <person name="Grigoriev I.V."/>
            <person name="Henrissat B."/>
            <person name="Lindahl B."/>
            <person name="Martin F."/>
        </authorList>
    </citation>
    <scope>NUCLEOTIDE SEQUENCE</scope>
    <source>
        <strain evidence="2">JB14</strain>
    </source>
</reference>
<organism evidence="2 3">
    <name type="scientific">Gymnopus androsaceus JB14</name>
    <dbReference type="NCBI Taxonomy" id="1447944"/>
    <lineage>
        <taxon>Eukaryota</taxon>
        <taxon>Fungi</taxon>
        <taxon>Dikarya</taxon>
        <taxon>Basidiomycota</taxon>
        <taxon>Agaricomycotina</taxon>
        <taxon>Agaricomycetes</taxon>
        <taxon>Agaricomycetidae</taxon>
        <taxon>Agaricales</taxon>
        <taxon>Marasmiineae</taxon>
        <taxon>Omphalotaceae</taxon>
        <taxon>Gymnopus</taxon>
    </lineage>
</organism>
<keyword evidence="3" id="KW-1185">Reference proteome</keyword>
<dbReference type="OrthoDB" id="3260945at2759"/>
<feature type="compositionally biased region" description="Acidic residues" evidence="1">
    <location>
        <begin position="141"/>
        <end position="154"/>
    </location>
</feature>
<protein>
    <submittedName>
        <fullName evidence="2">Uncharacterized protein</fullName>
    </submittedName>
</protein>
<name>A0A6A4GH34_9AGAR</name>
<feature type="region of interest" description="Disordered" evidence="1">
    <location>
        <begin position="128"/>
        <end position="232"/>
    </location>
</feature>